<evidence type="ECO:0000256" key="1">
    <source>
        <dbReference type="SAM" id="Phobius"/>
    </source>
</evidence>
<feature type="transmembrane region" description="Helical" evidence="1">
    <location>
        <begin position="7"/>
        <end position="24"/>
    </location>
</feature>
<keyword evidence="3" id="KW-1185">Reference proteome</keyword>
<evidence type="ECO:0000313" key="2">
    <source>
        <dbReference type="EMBL" id="BBI31319.1"/>
    </source>
</evidence>
<proteinExistence type="predicted"/>
<gene>
    <name evidence="2" type="ORF">KCTCHS21_07180</name>
</gene>
<keyword evidence="1" id="KW-0472">Membrane</keyword>
<keyword evidence="1" id="KW-1133">Transmembrane helix</keyword>
<keyword evidence="1" id="KW-0812">Transmembrane</keyword>
<accession>A0A3T1CZX6</accession>
<organism evidence="2 3">
    <name type="scientific">Cohnella abietis</name>
    <dbReference type="NCBI Taxonomy" id="2507935"/>
    <lineage>
        <taxon>Bacteria</taxon>
        <taxon>Bacillati</taxon>
        <taxon>Bacillota</taxon>
        <taxon>Bacilli</taxon>
        <taxon>Bacillales</taxon>
        <taxon>Paenibacillaceae</taxon>
        <taxon>Cohnella</taxon>
    </lineage>
</organism>
<dbReference type="KEGG" id="cohn:KCTCHS21_07180"/>
<sequence>MQTRYRVILVVVVALILSFIFYLLESKQSNQHNYREREGEYVRIIERMIVSTLKEEVYITEQERNNTTVWKQLFEQYGERFSVETLSFERIPNDNSEIHKLLPPNAKPSSFEKDDSAFYISYTIGSKRYYLAYYDAGNRVVKSIYLLQDNPDNTVKYMNENNEKYTPTVSVPFYRK</sequence>
<reference evidence="2 3" key="1">
    <citation type="submission" date="2019-01" db="EMBL/GenBank/DDBJ databases">
        <title>Complete genome sequence of Cohnella hallensis HS21 isolated from Korean fir (Abies koreana) rhizospheric soil.</title>
        <authorList>
            <person name="Jiang L."/>
            <person name="Kang S.W."/>
            <person name="Kim S."/>
            <person name="Jung J."/>
            <person name="Kim C.Y."/>
            <person name="Kim D.H."/>
            <person name="Kim S.W."/>
            <person name="Lee J."/>
        </authorList>
    </citation>
    <scope>NUCLEOTIDE SEQUENCE [LARGE SCALE GENOMIC DNA]</scope>
    <source>
        <strain evidence="2 3">HS21</strain>
    </source>
</reference>
<protein>
    <submittedName>
        <fullName evidence="2">Uncharacterized protein</fullName>
    </submittedName>
</protein>
<dbReference type="Proteomes" id="UP000289856">
    <property type="component" value="Chromosome"/>
</dbReference>
<dbReference type="EMBL" id="AP019400">
    <property type="protein sequence ID" value="BBI31319.1"/>
    <property type="molecule type" value="Genomic_DNA"/>
</dbReference>
<evidence type="ECO:0000313" key="3">
    <source>
        <dbReference type="Proteomes" id="UP000289856"/>
    </source>
</evidence>
<dbReference type="AlphaFoldDB" id="A0A3T1CZX6"/>
<dbReference type="RefSeq" id="WP_130605165.1">
    <property type="nucleotide sequence ID" value="NZ_AP019400.1"/>
</dbReference>
<name>A0A3T1CZX6_9BACL</name>